<keyword evidence="2" id="KW-1133">Transmembrane helix</keyword>
<dbReference type="EMBL" id="JMCC02000048">
    <property type="protein sequence ID" value="KIG15776.1"/>
    <property type="molecule type" value="Genomic_DNA"/>
</dbReference>
<gene>
    <name evidence="4" type="ORF">DB30_05346</name>
</gene>
<feature type="domain" description="Protein kinase" evidence="3">
    <location>
        <begin position="4"/>
        <end position="247"/>
    </location>
</feature>
<comment type="caution">
    <text evidence="4">The sequence shown here is derived from an EMBL/GenBank/DDBJ whole genome shotgun (WGS) entry which is preliminary data.</text>
</comment>
<dbReference type="Proteomes" id="UP000031599">
    <property type="component" value="Unassembled WGS sequence"/>
</dbReference>
<keyword evidence="2" id="KW-0812">Transmembrane</keyword>
<keyword evidence="2" id="KW-0472">Membrane</keyword>
<dbReference type="SUPFAM" id="SSF56112">
    <property type="entry name" value="Protein kinase-like (PK-like)"/>
    <property type="match status" value="1"/>
</dbReference>
<sequence length="412" mass="44685">MARYRLDRQLRDEPNAAGYRATRTDDALLVRALALTVQDAPLIEPALADTTARLRALQHPALPREIEIELEHTIETGHARLWLIREQVRGETLAERLEAGGPREPGFALRVLLGVAEALAYLHAQRPPIMHGRISPTTILIRDESRRHTNPHGICLLDLQATLASPSDALSPATDLRDLGLVGAALLELDTSALSSGEAPGPRADGLRAPLHSGQVAALATLVERMLEPDPSLRITSAELRDALTALQSSTPSRERRASPPTAARATTPGPRFMMLEPTTPGPRFMMLEPTTPGRPGRPSRPDNNPRSNANRSTNPSASGRGPQARAEASRPVRPRTASRSLGSFHAHLAKPQGPDIPIMRPEELSRELSQAYQATAALQDRQRKRLSVARVLVVLVAAMIAALTTYLAIHL</sequence>
<dbReference type="PROSITE" id="PS50011">
    <property type="entry name" value="PROTEIN_KINASE_DOM"/>
    <property type="match status" value="1"/>
</dbReference>
<dbReference type="InterPro" id="IPR000719">
    <property type="entry name" value="Prot_kinase_dom"/>
</dbReference>
<reference evidence="4 5" key="1">
    <citation type="submission" date="2014-12" db="EMBL/GenBank/DDBJ databases">
        <title>Genome assembly of Enhygromyxa salina DSM 15201.</title>
        <authorList>
            <person name="Sharma G."/>
            <person name="Subramanian S."/>
        </authorList>
    </citation>
    <scope>NUCLEOTIDE SEQUENCE [LARGE SCALE GENOMIC DNA]</scope>
    <source>
        <strain evidence="4 5">DSM 15201</strain>
    </source>
</reference>
<evidence type="ECO:0000256" key="2">
    <source>
        <dbReference type="SAM" id="Phobius"/>
    </source>
</evidence>
<keyword evidence="4" id="KW-0808">Transferase</keyword>
<dbReference type="GO" id="GO:0005524">
    <property type="term" value="F:ATP binding"/>
    <property type="evidence" value="ECO:0007669"/>
    <property type="project" value="InterPro"/>
</dbReference>
<evidence type="ECO:0000256" key="1">
    <source>
        <dbReference type="SAM" id="MobiDB-lite"/>
    </source>
</evidence>
<organism evidence="4 5">
    <name type="scientific">Enhygromyxa salina</name>
    <dbReference type="NCBI Taxonomy" id="215803"/>
    <lineage>
        <taxon>Bacteria</taxon>
        <taxon>Pseudomonadati</taxon>
        <taxon>Myxococcota</taxon>
        <taxon>Polyangia</taxon>
        <taxon>Nannocystales</taxon>
        <taxon>Nannocystaceae</taxon>
        <taxon>Enhygromyxa</taxon>
    </lineage>
</organism>
<accession>A0A0C2CXR3</accession>
<evidence type="ECO:0000313" key="5">
    <source>
        <dbReference type="Proteomes" id="UP000031599"/>
    </source>
</evidence>
<feature type="region of interest" description="Disordered" evidence="1">
    <location>
        <begin position="246"/>
        <end position="359"/>
    </location>
</feature>
<dbReference type="InterPro" id="IPR011009">
    <property type="entry name" value="Kinase-like_dom_sf"/>
</dbReference>
<dbReference type="AlphaFoldDB" id="A0A0C2CXR3"/>
<dbReference type="GO" id="GO:0004672">
    <property type="term" value="F:protein kinase activity"/>
    <property type="evidence" value="ECO:0007669"/>
    <property type="project" value="InterPro"/>
</dbReference>
<keyword evidence="4" id="KW-0418">Kinase</keyword>
<dbReference type="RefSeq" id="WP_146659657.1">
    <property type="nucleotide sequence ID" value="NZ_JMCC02000048.1"/>
</dbReference>
<feature type="compositionally biased region" description="Low complexity" evidence="1">
    <location>
        <begin position="294"/>
        <end position="313"/>
    </location>
</feature>
<feature type="compositionally biased region" description="Low complexity" evidence="1">
    <location>
        <begin position="259"/>
        <end position="269"/>
    </location>
</feature>
<evidence type="ECO:0000313" key="4">
    <source>
        <dbReference type="EMBL" id="KIG15776.1"/>
    </source>
</evidence>
<feature type="transmembrane region" description="Helical" evidence="2">
    <location>
        <begin position="389"/>
        <end position="410"/>
    </location>
</feature>
<proteinExistence type="predicted"/>
<evidence type="ECO:0000259" key="3">
    <source>
        <dbReference type="PROSITE" id="PS50011"/>
    </source>
</evidence>
<dbReference type="Gene3D" id="1.10.510.10">
    <property type="entry name" value="Transferase(Phosphotransferase) domain 1"/>
    <property type="match status" value="1"/>
</dbReference>
<name>A0A0C2CXR3_9BACT</name>
<protein>
    <submittedName>
        <fullName evidence="4">Serine/threonine kinase</fullName>
    </submittedName>
</protein>